<proteinExistence type="predicted"/>
<feature type="compositionally biased region" description="Basic and acidic residues" evidence="1">
    <location>
        <begin position="1"/>
        <end position="41"/>
    </location>
</feature>
<feature type="compositionally biased region" description="Basic and acidic residues" evidence="1">
    <location>
        <begin position="49"/>
        <end position="66"/>
    </location>
</feature>
<evidence type="ECO:0000313" key="4">
    <source>
        <dbReference type="Proteomes" id="UP000663829"/>
    </source>
</evidence>
<evidence type="ECO:0000313" key="3">
    <source>
        <dbReference type="EMBL" id="CAF3577942.1"/>
    </source>
</evidence>
<dbReference type="EMBL" id="CAJOBC010000371">
    <property type="protein sequence ID" value="CAF3577942.1"/>
    <property type="molecule type" value="Genomic_DNA"/>
</dbReference>
<accession>A0A813SER1</accession>
<keyword evidence="4" id="KW-1185">Reference proteome</keyword>
<sequence>MSSTDDVHPLHRSAEIEDLSHITKVDEINIKYESLKTEPDNLKTTTNLHRSEEMEDLSHLSSKDMNKPLNTDDPLRTKATSTAESTHSDLHHQPLASTFGSTSKISQEQQQQFPLNRSSEMEDIQTKIPEESDQLNLSPSKNEQRKLTKCNTVIGDSSKYN</sequence>
<evidence type="ECO:0000256" key="1">
    <source>
        <dbReference type="SAM" id="MobiDB-lite"/>
    </source>
</evidence>
<dbReference type="Proteomes" id="UP000681722">
    <property type="component" value="Unassembled WGS sequence"/>
</dbReference>
<comment type="caution">
    <text evidence="2">The sequence shown here is derived from an EMBL/GenBank/DDBJ whole genome shotgun (WGS) entry which is preliminary data.</text>
</comment>
<gene>
    <name evidence="2" type="ORF">GPM918_LOCUS3129</name>
    <name evidence="3" type="ORF">SRO942_LOCUS3129</name>
</gene>
<dbReference type="Proteomes" id="UP000663829">
    <property type="component" value="Unassembled WGS sequence"/>
</dbReference>
<reference evidence="2" key="1">
    <citation type="submission" date="2021-02" db="EMBL/GenBank/DDBJ databases">
        <authorList>
            <person name="Nowell W R."/>
        </authorList>
    </citation>
    <scope>NUCLEOTIDE SEQUENCE</scope>
</reference>
<feature type="region of interest" description="Disordered" evidence="1">
    <location>
        <begin position="1"/>
        <end position="161"/>
    </location>
</feature>
<feature type="compositionally biased region" description="Polar residues" evidence="1">
    <location>
        <begin position="149"/>
        <end position="161"/>
    </location>
</feature>
<feature type="compositionally biased region" description="Polar residues" evidence="1">
    <location>
        <begin position="95"/>
        <end position="118"/>
    </location>
</feature>
<name>A0A813SER1_9BILA</name>
<protein>
    <submittedName>
        <fullName evidence="2">Uncharacterized protein</fullName>
    </submittedName>
</protein>
<dbReference type="EMBL" id="CAJNOQ010000371">
    <property type="protein sequence ID" value="CAF0793536.1"/>
    <property type="molecule type" value="Genomic_DNA"/>
</dbReference>
<dbReference type="AlphaFoldDB" id="A0A813SER1"/>
<evidence type="ECO:0000313" key="2">
    <source>
        <dbReference type="EMBL" id="CAF0793536.1"/>
    </source>
</evidence>
<dbReference type="OrthoDB" id="9977037at2759"/>
<organism evidence="2 4">
    <name type="scientific">Didymodactylos carnosus</name>
    <dbReference type="NCBI Taxonomy" id="1234261"/>
    <lineage>
        <taxon>Eukaryota</taxon>
        <taxon>Metazoa</taxon>
        <taxon>Spiralia</taxon>
        <taxon>Gnathifera</taxon>
        <taxon>Rotifera</taxon>
        <taxon>Eurotatoria</taxon>
        <taxon>Bdelloidea</taxon>
        <taxon>Philodinida</taxon>
        <taxon>Philodinidae</taxon>
        <taxon>Didymodactylos</taxon>
    </lineage>
</organism>